<dbReference type="GO" id="GO:0005524">
    <property type="term" value="F:ATP binding"/>
    <property type="evidence" value="ECO:0007669"/>
    <property type="project" value="UniProtKB-KW"/>
</dbReference>
<evidence type="ECO:0000256" key="5">
    <source>
        <dbReference type="ARBA" id="ARBA00022741"/>
    </source>
</evidence>
<keyword evidence="5" id="KW-0547">Nucleotide-binding</keyword>
<keyword evidence="6 13" id="KW-0067">ATP-binding</keyword>
<evidence type="ECO:0000256" key="9">
    <source>
        <dbReference type="ARBA" id="ARBA00023032"/>
    </source>
</evidence>
<protein>
    <submittedName>
        <fullName evidence="13">Sulfate ABC transporter, ATP-binding protein</fullName>
    </submittedName>
</protein>
<evidence type="ECO:0000313" key="13">
    <source>
        <dbReference type="EMBL" id="STM10137.1"/>
    </source>
</evidence>
<keyword evidence="4 11" id="KW-0812">Transmembrane</keyword>
<dbReference type="InterPro" id="IPR035906">
    <property type="entry name" value="MetI-like_sf"/>
</dbReference>
<feature type="transmembrane region" description="Helical" evidence="11">
    <location>
        <begin position="20"/>
        <end position="43"/>
    </location>
</feature>
<evidence type="ECO:0000313" key="14">
    <source>
        <dbReference type="Proteomes" id="UP000254174"/>
    </source>
</evidence>
<dbReference type="InterPro" id="IPR017871">
    <property type="entry name" value="ABC_transporter-like_CS"/>
</dbReference>
<accession>A0A377CZI2</accession>
<evidence type="ECO:0000256" key="4">
    <source>
        <dbReference type="ARBA" id="ARBA00022692"/>
    </source>
</evidence>
<dbReference type="GO" id="GO:0015419">
    <property type="term" value="F:ABC-type sulfate transporter activity"/>
    <property type="evidence" value="ECO:0007669"/>
    <property type="project" value="InterPro"/>
</dbReference>
<name>A0A377CZI2_ECOLX</name>
<evidence type="ECO:0000256" key="6">
    <source>
        <dbReference type="ARBA" id="ARBA00022840"/>
    </source>
</evidence>
<dbReference type="NCBIfam" id="TIGR00968">
    <property type="entry name" value="3a0106s01"/>
    <property type="match status" value="1"/>
</dbReference>
<dbReference type="CDD" id="cd06261">
    <property type="entry name" value="TM_PBP2"/>
    <property type="match status" value="1"/>
</dbReference>
<keyword evidence="3" id="KW-1003">Cell membrane</keyword>
<evidence type="ECO:0000259" key="12">
    <source>
        <dbReference type="PROSITE" id="PS50893"/>
    </source>
</evidence>
<sequence length="652" mass="72361">MAEVTQLKRYDARPINWGKWFLIGIGMLVSAFILLVPMIYIFVQAFSKGLMPVLQNLADPDMLHAIWLTVMIALIAVPVNLVFGILLAWLVTRFNFPGRQLLLTLLDIPFAVSPVVAGLVYLLFYGSNGPLGGCWMNIICKLCSPAGNGAGHHLCDVSVCGARAGAGDVKPGQPGRRSGDFAWRVWLADVSPRHVPNIRWALLYGVVLTNARAIGEFGAVSVVSGSIRGETLSLPLQIELLEQDYNTVGSFTAAALLTLMAIITLFLRVCCSGVWRIRKNARSRRNIMSIEIANIKKSFGRTQVLNDISLDIPSGQMVALLGPSGSGKTTLLRIIAGLEHQTSGHIRFHGTDVSRLHARDRKVGFVFQHYALFRHMTVFDNIAFGLTVLPRRERPNAAAIKAKVTKLLEMVQLAHLADRYPAQLSGGQKQRVALARALAVEPQILLLDEPFGALDAQVRKELRRWLRQLHEELKFTSVFVTHDQEEATEVADRVVVMSQGNIEQADAPDQVWREPATRFVLEFMGEVNRLQGTIRGGQFHVGAHRWPLGYTPAYQGPVDLFLRPWEVDISRRTSLDSPLPVQVLEASPKGHYTQLVVQPLGWYNEALTVVMHGDDAPQRGERLFVGLQHARLYNGDERIETRDEELALAQSA</sequence>
<dbReference type="Proteomes" id="UP000254174">
    <property type="component" value="Unassembled WGS sequence"/>
</dbReference>
<feature type="domain" description="ABC transporter" evidence="12">
    <location>
        <begin position="290"/>
        <end position="524"/>
    </location>
</feature>
<keyword evidence="7" id="KW-1278">Translocase</keyword>
<evidence type="ECO:0000256" key="8">
    <source>
        <dbReference type="ARBA" id="ARBA00022989"/>
    </source>
</evidence>
<evidence type="ECO:0000256" key="2">
    <source>
        <dbReference type="ARBA" id="ARBA00022448"/>
    </source>
</evidence>
<dbReference type="SMART" id="SM00382">
    <property type="entry name" value="AAA"/>
    <property type="match status" value="1"/>
</dbReference>
<evidence type="ECO:0000256" key="1">
    <source>
        <dbReference type="ARBA" id="ARBA00004429"/>
    </source>
</evidence>
<dbReference type="EMBL" id="UGFC01000005">
    <property type="protein sequence ID" value="STM10137.1"/>
    <property type="molecule type" value="Genomic_DNA"/>
</dbReference>
<dbReference type="Pfam" id="PF00005">
    <property type="entry name" value="ABC_tran"/>
    <property type="match status" value="1"/>
</dbReference>
<keyword evidence="9" id="KW-0764">Sulfate transport</keyword>
<dbReference type="PANTHER" id="PTHR42781">
    <property type="entry name" value="SPERMIDINE/PUTRESCINE IMPORT ATP-BINDING PROTEIN POTA"/>
    <property type="match status" value="1"/>
</dbReference>
<evidence type="ECO:0000256" key="7">
    <source>
        <dbReference type="ARBA" id="ARBA00022967"/>
    </source>
</evidence>
<keyword evidence="8 11" id="KW-1133">Transmembrane helix</keyword>
<evidence type="ECO:0000256" key="3">
    <source>
        <dbReference type="ARBA" id="ARBA00022519"/>
    </source>
</evidence>
<dbReference type="InterPro" id="IPR027417">
    <property type="entry name" value="P-loop_NTPase"/>
</dbReference>
<dbReference type="CDD" id="cd03296">
    <property type="entry name" value="ABC_CysA_sulfate_importer"/>
    <property type="match status" value="1"/>
</dbReference>
<feature type="transmembrane region" description="Helical" evidence="11">
    <location>
        <begin position="101"/>
        <end position="124"/>
    </location>
</feature>
<dbReference type="InterPro" id="IPR003593">
    <property type="entry name" value="AAA+_ATPase"/>
</dbReference>
<dbReference type="InterPro" id="IPR050093">
    <property type="entry name" value="ABC_SmlMolc_Importer"/>
</dbReference>
<comment type="subcellular location">
    <subcellularLocation>
        <location evidence="1">Cell inner membrane</location>
        <topology evidence="1">Multi-pass membrane protein</topology>
    </subcellularLocation>
</comment>
<keyword evidence="2" id="KW-0813">Transport</keyword>
<feature type="transmembrane region" description="Helical" evidence="11">
    <location>
        <begin position="251"/>
        <end position="275"/>
    </location>
</feature>
<proteinExistence type="predicted"/>
<dbReference type="Gene3D" id="1.10.3720.10">
    <property type="entry name" value="MetI-like"/>
    <property type="match status" value="2"/>
</dbReference>
<feature type="transmembrane region" description="Helical" evidence="11">
    <location>
        <begin position="63"/>
        <end position="89"/>
    </location>
</feature>
<keyword evidence="3" id="KW-0997">Cell inner membrane</keyword>
<organism evidence="13 14">
    <name type="scientific">Escherichia coli</name>
    <dbReference type="NCBI Taxonomy" id="562"/>
    <lineage>
        <taxon>Bacteria</taxon>
        <taxon>Pseudomonadati</taxon>
        <taxon>Pseudomonadota</taxon>
        <taxon>Gammaproteobacteria</taxon>
        <taxon>Enterobacterales</taxon>
        <taxon>Enterobacteriaceae</taxon>
        <taxon>Escherichia</taxon>
    </lineage>
</organism>
<keyword evidence="10 11" id="KW-0472">Membrane</keyword>
<dbReference type="InterPro" id="IPR008995">
    <property type="entry name" value="Mo/tungstate-bd_C_term_dom"/>
</dbReference>
<dbReference type="InterPro" id="IPR003439">
    <property type="entry name" value="ABC_transporter-like_ATP-bd"/>
</dbReference>
<dbReference type="Gene3D" id="3.40.50.300">
    <property type="entry name" value="P-loop containing nucleotide triphosphate hydrolases"/>
    <property type="match status" value="1"/>
</dbReference>
<dbReference type="PROSITE" id="PS00211">
    <property type="entry name" value="ABC_TRANSPORTER_1"/>
    <property type="match status" value="1"/>
</dbReference>
<reference evidence="13 14" key="1">
    <citation type="submission" date="2018-06" db="EMBL/GenBank/DDBJ databases">
        <authorList>
            <consortium name="Pathogen Informatics"/>
            <person name="Doyle S."/>
        </authorList>
    </citation>
    <scope>NUCLEOTIDE SEQUENCE [LARGE SCALE GENOMIC DNA]</scope>
    <source>
        <strain evidence="13 14">NCTC7922</strain>
    </source>
</reference>
<dbReference type="FunFam" id="3.40.50.300:FF:000227">
    <property type="entry name" value="Sulfate/thiosulfate import ATP-binding protein CysA"/>
    <property type="match status" value="1"/>
</dbReference>
<dbReference type="SUPFAM" id="SSF50331">
    <property type="entry name" value="MOP-like"/>
    <property type="match status" value="1"/>
</dbReference>
<dbReference type="NCBIfam" id="NF008105">
    <property type="entry name" value="PRK10851.1"/>
    <property type="match status" value="1"/>
</dbReference>
<evidence type="ECO:0000256" key="11">
    <source>
        <dbReference type="SAM" id="Phobius"/>
    </source>
</evidence>
<gene>
    <name evidence="13" type="primary">cysA</name>
    <name evidence="13" type="ORF">NCTC7922_01053</name>
</gene>
<dbReference type="InterPro" id="IPR005666">
    <property type="entry name" value="Sulph_transpt1"/>
</dbReference>
<dbReference type="GO" id="GO:0016887">
    <property type="term" value="F:ATP hydrolysis activity"/>
    <property type="evidence" value="ECO:0007669"/>
    <property type="project" value="InterPro"/>
</dbReference>
<dbReference type="AlphaFoldDB" id="A0A377CZI2"/>
<dbReference type="InterPro" id="IPR000515">
    <property type="entry name" value="MetI-like"/>
</dbReference>
<dbReference type="GO" id="GO:0043190">
    <property type="term" value="C:ATP-binding cassette (ABC) transporter complex"/>
    <property type="evidence" value="ECO:0007669"/>
    <property type="project" value="InterPro"/>
</dbReference>
<dbReference type="PANTHER" id="PTHR42781:SF4">
    <property type="entry name" value="SPERMIDINE_PUTRESCINE IMPORT ATP-BINDING PROTEIN POTA"/>
    <property type="match status" value="1"/>
</dbReference>
<dbReference type="PROSITE" id="PS50893">
    <property type="entry name" value="ABC_TRANSPORTER_2"/>
    <property type="match status" value="1"/>
</dbReference>
<evidence type="ECO:0000256" key="10">
    <source>
        <dbReference type="ARBA" id="ARBA00023136"/>
    </source>
</evidence>
<dbReference type="SUPFAM" id="SSF161098">
    <property type="entry name" value="MetI-like"/>
    <property type="match status" value="2"/>
</dbReference>
<dbReference type="SUPFAM" id="SSF52540">
    <property type="entry name" value="P-loop containing nucleoside triphosphate hydrolases"/>
    <property type="match status" value="1"/>
</dbReference>